<comment type="caution">
    <text evidence="1">The sequence shown here is derived from an EMBL/GenBank/DDBJ whole genome shotgun (WGS) entry which is preliminary data.</text>
</comment>
<evidence type="ECO:0000313" key="1">
    <source>
        <dbReference type="EMBL" id="MPM43150.1"/>
    </source>
</evidence>
<name>A0A644ZQA2_9ZZZZ</name>
<dbReference type="AlphaFoldDB" id="A0A644ZQA2"/>
<organism evidence="1">
    <name type="scientific">bioreactor metagenome</name>
    <dbReference type="NCBI Taxonomy" id="1076179"/>
    <lineage>
        <taxon>unclassified sequences</taxon>
        <taxon>metagenomes</taxon>
        <taxon>ecological metagenomes</taxon>
    </lineage>
</organism>
<accession>A0A644ZQA2</accession>
<proteinExistence type="predicted"/>
<dbReference type="EMBL" id="VSSQ01009994">
    <property type="protein sequence ID" value="MPM43150.1"/>
    <property type="molecule type" value="Genomic_DNA"/>
</dbReference>
<reference evidence="1" key="1">
    <citation type="submission" date="2019-08" db="EMBL/GenBank/DDBJ databases">
        <authorList>
            <person name="Kucharzyk K."/>
            <person name="Murdoch R.W."/>
            <person name="Higgins S."/>
            <person name="Loffler F."/>
        </authorList>
    </citation>
    <scope>NUCLEOTIDE SEQUENCE</scope>
</reference>
<sequence>MGPRADRREVRARVGLAHADAERTLALGDARHDLGRQRVGRIAHEQRPHLPIGRPVPAHGRSYGQHFLEHHIAFEGAALAAAVARGPGHAQPAMLCHATGGGLVAAGPTIGPRFLVVGGDVRCGKGSHLLTQRLALCGQVAQFDVNSIHGFL</sequence>
<protein>
    <submittedName>
        <fullName evidence="1">Uncharacterized protein</fullName>
    </submittedName>
</protein>
<gene>
    <name evidence="1" type="ORF">SDC9_89823</name>
</gene>